<dbReference type="Proteomes" id="UP001501645">
    <property type="component" value="Unassembled WGS sequence"/>
</dbReference>
<accession>A0ABP9A6F1</accession>
<gene>
    <name evidence="1" type="ORF">GCM10023351_18880</name>
</gene>
<proteinExistence type="predicted"/>
<dbReference type="EMBL" id="BAABKO010000003">
    <property type="protein sequence ID" value="GAA4774706.1"/>
    <property type="molecule type" value="Genomic_DNA"/>
</dbReference>
<name>A0ABP9A6F1_9MICO</name>
<evidence type="ECO:0000313" key="1">
    <source>
        <dbReference type="EMBL" id="GAA4774706.1"/>
    </source>
</evidence>
<reference evidence="2" key="1">
    <citation type="journal article" date="2019" name="Int. J. Syst. Evol. Microbiol.">
        <title>The Global Catalogue of Microorganisms (GCM) 10K type strain sequencing project: providing services to taxonomists for standard genome sequencing and annotation.</title>
        <authorList>
            <consortium name="The Broad Institute Genomics Platform"/>
            <consortium name="The Broad Institute Genome Sequencing Center for Infectious Disease"/>
            <person name="Wu L."/>
            <person name="Ma J."/>
        </authorList>
    </citation>
    <scope>NUCLEOTIDE SEQUENCE [LARGE SCALE GENOMIC DNA]</scope>
    <source>
        <strain evidence="2">JCM 18537</strain>
    </source>
</reference>
<protein>
    <submittedName>
        <fullName evidence="1">Uncharacterized protein</fullName>
    </submittedName>
</protein>
<keyword evidence="2" id="KW-1185">Reference proteome</keyword>
<organism evidence="1 2">
    <name type="scientific">Microbacterium gilvum</name>
    <dbReference type="NCBI Taxonomy" id="1336204"/>
    <lineage>
        <taxon>Bacteria</taxon>
        <taxon>Bacillati</taxon>
        <taxon>Actinomycetota</taxon>
        <taxon>Actinomycetes</taxon>
        <taxon>Micrococcales</taxon>
        <taxon>Microbacteriaceae</taxon>
        <taxon>Microbacterium</taxon>
    </lineage>
</organism>
<dbReference type="RefSeq" id="WP_345438442.1">
    <property type="nucleotide sequence ID" value="NZ_BAABKO010000003.1"/>
</dbReference>
<comment type="caution">
    <text evidence="1">The sequence shown here is derived from an EMBL/GenBank/DDBJ whole genome shotgun (WGS) entry which is preliminary data.</text>
</comment>
<evidence type="ECO:0000313" key="2">
    <source>
        <dbReference type="Proteomes" id="UP001501645"/>
    </source>
</evidence>
<sequence length="156" mass="17307">MPLVTLTGNVSEHGLAILPESLQQRLWLVPNKGHIKGSRALDGQPVLCALNRATGAFTADVWSTLEPDLFYTLRADWLIPGQESEPSEERARAFFEWPVPIFPDTGGPIGDLVEIIAGLGLVYVSDAVAENMSPVPRYQLAYNPSTTWLYQREITW</sequence>